<dbReference type="PROSITE" id="PS50977">
    <property type="entry name" value="HTH_TETR_2"/>
    <property type="match status" value="1"/>
</dbReference>
<proteinExistence type="predicted"/>
<evidence type="ECO:0000256" key="2">
    <source>
        <dbReference type="ARBA" id="ARBA00023125"/>
    </source>
</evidence>
<gene>
    <name evidence="6" type="ORF">BN000_04214</name>
</gene>
<evidence type="ECO:0000313" key="7">
    <source>
        <dbReference type="Proteomes" id="UP000199601"/>
    </source>
</evidence>
<dbReference type="AlphaFoldDB" id="A0A0U1DL47"/>
<keyword evidence="7" id="KW-1185">Reference proteome</keyword>
<organism evidence="6 7">
    <name type="scientific">Mycobacterium europaeum</name>
    <dbReference type="NCBI Taxonomy" id="761804"/>
    <lineage>
        <taxon>Bacteria</taxon>
        <taxon>Bacillati</taxon>
        <taxon>Actinomycetota</taxon>
        <taxon>Actinomycetes</taxon>
        <taxon>Mycobacteriales</taxon>
        <taxon>Mycobacteriaceae</taxon>
        <taxon>Mycobacterium</taxon>
        <taxon>Mycobacterium simiae complex</taxon>
    </lineage>
</organism>
<dbReference type="GO" id="GO:0000976">
    <property type="term" value="F:transcription cis-regulatory region binding"/>
    <property type="evidence" value="ECO:0007669"/>
    <property type="project" value="TreeGrafter"/>
</dbReference>
<reference evidence="7" key="1">
    <citation type="submission" date="2015-03" db="EMBL/GenBank/DDBJ databases">
        <authorList>
            <person name="Urmite Genomes"/>
        </authorList>
    </citation>
    <scope>NUCLEOTIDE SEQUENCE [LARGE SCALE GENOMIC DNA]</scope>
    <source>
        <strain evidence="7">CSUR P1344</strain>
    </source>
</reference>
<feature type="DNA-binding region" description="H-T-H motif" evidence="4">
    <location>
        <begin position="59"/>
        <end position="78"/>
    </location>
</feature>
<keyword evidence="3" id="KW-0804">Transcription</keyword>
<protein>
    <submittedName>
        <fullName evidence="6">TetR family transcriptional regulator</fullName>
    </submittedName>
</protein>
<evidence type="ECO:0000256" key="4">
    <source>
        <dbReference type="PROSITE-ProRule" id="PRU00335"/>
    </source>
</evidence>
<dbReference type="PANTHER" id="PTHR30055:SF234">
    <property type="entry name" value="HTH-TYPE TRANSCRIPTIONAL REGULATOR BETI"/>
    <property type="match status" value="1"/>
</dbReference>
<evidence type="ECO:0000313" key="6">
    <source>
        <dbReference type="EMBL" id="CQD18526.1"/>
    </source>
</evidence>
<feature type="domain" description="HTH tetR-type" evidence="5">
    <location>
        <begin position="36"/>
        <end position="96"/>
    </location>
</feature>
<dbReference type="InterPro" id="IPR009057">
    <property type="entry name" value="Homeodomain-like_sf"/>
</dbReference>
<evidence type="ECO:0000256" key="1">
    <source>
        <dbReference type="ARBA" id="ARBA00023015"/>
    </source>
</evidence>
<dbReference type="Gene3D" id="1.10.357.10">
    <property type="entry name" value="Tetracycline Repressor, domain 2"/>
    <property type="match status" value="1"/>
</dbReference>
<dbReference type="SUPFAM" id="SSF46689">
    <property type="entry name" value="Homeodomain-like"/>
    <property type="match status" value="1"/>
</dbReference>
<dbReference type="GO" id="GO:0003700">
    <property type="term" value="F:DNA-binding transcription factor activity"/>
    <property type="evidence" value="ECO:0007669"/>
    <property type="project" value="TreeGrafter"/>
</dbReference>
<evidence type="ECO:0000256" key="3">
    <source>
        <dbReference type="ARBA" id="ARBA00023163"/>
    </source>
</evidence>
<accession>A0A0U1DL47</accession>
<dbReference type="Proteomes" id="UP000199601">
    <property type="component" value="Unassembled WGS sequence"/>
</dbReference>
<name>A0A0U1DL47_9MYCO</name>
<dbReference type="PANTHER" id="PTHR30055">
    <property type="entry name" value="HTH-TYPE TRANSCRIPTIONAL REGULATOR RUTR"/>
    <property type="match status" value="1"/>
</dbReference>
<keyword evidence="1" id="KW-0805">Transcription regulation</keyword>
<dbReference type="InterPro" id="IPR001647">
    <property type="entry name" value="HTH_TetR"/>
</dbReference>
<dbReference type="Pfam" id="PF00440">
    <property type="entry name" value="TetR_N"/>
    <property type="match status" value="1"/>
</dbReference>
<keyword evidence="2 4" id="KW-0238">DNA-binding</keyword>
<evidence type="ECO:0000259" key="5">
    <source>
        <dbReference type="PROSITE" id="PS50977"/>
    </source>
</evidence>
<dbReference type="PRINTS" id="PR00455">
    <property type="entry name" value="HTHTETR"/>
</dbReference>
<sequence>MQCSDCQLTFLSYTVVAMTVTSGSRPAEELDATRGVRTRAAILNASRQLFLERGYAGTPINAITESCGISRAGFYTYFKDKREVFNVLGETAYHDVLAVLSVLEDFGGTLARDDLRNWVGDYFAYLDRHGAFVLASAHSAPDDEAFRRSRNRMLTRAAWKLGQAIGGAGAHSPEVIGVAVMGLLDRSWHAVQTQSVPVDRDEMIAVVAEMIHAMARP</sequence>
<dbReference type="InterPro" id="IPR050109">
    <property type="entry name" value="HTH-type_TetR-like_transc_reg"/>
</dbReference>
<dbReference type="EMBL" id="CTEC01000002">
    <property type="protein sequence ID" value="CQD18526.1"/>
    <property type="molecule type" value="Genomic_DNA"/>
</dbReference>